<dbReference type="PROSITE" id="PS50005">
    <property type="entry name" value="TPR"/>
    <property type="match status" value="3"/>
</dbReference>
<evidence type="ECO:0000259" key="11">
    <source>
        <dbReference type="Pfam" id="PF00931"/>
    </source>
</evidence>
<evidence type="ECO:0000256" key="5">
    <source>
        <dbReference type="ARBA" id="ARBA00022737"/>
    </source>
</evidence>
<feature type="repeat" description="TPR" evidence="10">
    <location>
        <begin position="451"/>
        <end position="484"/>
    </location>
</feature>
<dbReference type="PRINTS" id="PR00381">
    <property type="entry name" value="KINESINLIGHT"/>
</dbReference>
<keyword evidence="4" id="KW-0493">Microtubule</keyword>
<evidence type="ECO:0000256" key="4">
    <source>
        <dbReference type="ARBA" id="ARBA00022701"/>
    </source>
</evidence>
<comment type="subcellular location">
    <subcellularLocation>
        <location evidence="1">Cytoplasm</location>
        <location evidence="1">Cytoskeleton</location>
    </subcellularLocation>
</comment>
<dbReference type="GO" id="GO:0005871">
    <property type="term" value="C:kinesin complex"/>
    <property type="evidence" value="ECO:0007669"/>
    <property type="project" value="InterPro"/>
</dbReference>
<gene>
    <name evidence="12" type="ORF">NIES23_11970</name>
</gene>
<dbReference type="InterPro" id="IPR002151">
    <property type="entry name" value="Kinesin_light"/>
</dbReference>
<dbReference type="GO" id="GO:0005874">
    <property type="term" value="C:microtubule"/>
    <property type="evidence" value="ECO:0007669"/>
    <property type="project" value="UniProtKB-KW"/>
</dbReference>
<keyword evidence="8" id="KW-0505">Motor protein</keyword>
<dbReference type="InterPro" id="IPR019734">
    <property type="entry name" value="TPR_rpt"/>
</dbReference>
<dbReference type="EMBL" id="AP018216">
    <property type="protein sequence ID" value="BAY68411.1"/>
    <property type="molecule type" value="Genomic_DNA"/>
</dbReference>
<dbReference type="Gene3D" id="1.25.40.10">
    <property type="entry name" value="Tetratricopeptide repeat domain"/>
    <property type="match status" value="3"/>
</dbReference>
<dbReference type="InterPro" id="IPR027417">
    <property type="entry name" value="P-loop_NTPase"/>
</dbReference>
<dbReference type="GO" id="GO:0005737">
    <property type="term" value="C:cytoplasm"/>
    <property type="evidence" value="ECO:0007669"/>
    <property type="project" value="TreeGrafter"/>
</dbReference>
<evidence type="ECO:0000256" key="9">
    <source>
        <dbReference type="ARBA" id="ARBA00023212"/>
    </source>
</evidence>
<dbReference type="GO" id="GO:0007018">
    <property type="term" value="P:microtubule-based movement"/>
    <property type="evidence" value="ECO:0007669"/>
    <property type="project" value="TreeGrafter"/>
</dbReference>
<evidence type="ECO:0000256" key="3">
    <source>
        <dbReference type="ARBA" id="ARBA00022490"/>
    </source>
</evidence>
<feature type="repeat" description="TPR" evidence="10">
    <location>
        <begin position="703"/>
        <end position="736"/>
    </location>
</feature>
<evidence type="ECO:0000256" key="10">
    <source>
        <dbReference type="PROSITE-ProRule" id="PRU00339"/>
    </source>
</evidence>
<dbReference type="GO" id="GO:0019894">
    <property type="term" value="F:kinesin binding"/>
    <property type="evidence" value="ECO:0007669"/>
    <property type="project" value="TreeGrafter"/>
</dbReference>
<keyword evidence="6 10" id="KW-0802">TPR repeat</keyword>
<dbReference type="Pfam" id="PF13176">
    <property type="entry name" value="TPR_7"/>
    <property type="match status" value="1"/>
</dbReference>
<dbReference type="SUPFAM" id="SSF52540">
    <property type="entry name" value="P-loop containing nucleoside triphosphate hydrolases"/>
    <property type="match status" value="1"/>
</dbReference>
<keyword evidence="7" id="KW-0175">Coiled coil</keyword>
<evidence type="ECO:0000313" key="12">
    <source>
        <dbReference type="EMBL" id="BAY68411.1"/>
    </source>
</evidence>
<dbReference type="PANTHER" id="PTHR45783">
    <property type="entry name" value="KINESIN LIGHT CHAIN"/>
    <property type="match status" value="1"/>
</dbReference>
<proteinExistence type="inferred from homology"/>
<dbReference type="SMART" id="SM00028">
    <property type="entry name" value="TPR"/>
    <property type="match status" value="10"/>
</dbReference>
<accession>A0A1Z4KHG9</accession>
<dbReference type="SUPFAM" id="SSF48452">
    <property type="entry name" value="TPR-like"/>
    <property type="match status" value="1"/>
</dbReference>
<name>A0A1Z4KHG9_ANAVA</name>
<dbReference type="Pfam" id="PF13424">
    <property type="entry name" value="TPR_12"/>
    <property type="match status" value="5"/>
</dbReference>
<dbReference type="InterPro" id="IPR011990">
    <property type="entry name" value="TPR-like_helical_dom_sf"/>
</dbReference>
<evidence type="ECO:0000256" key="6">
    <source>
        <dbReference type="ARBA" id="ARBA00022803"/>
    </source>
</evidence>
<dbReference type="AlphaFoldDB" id="A0A1Z4KHG9"/>
<feature type="repeat" description="TPR" evidence="10">
    <location>
        <begin position="745"/>
        <end position="778"/>
    </location>
</feature>
<evidence type="ECO:0000313" key="13">
    <source>
        <dbReference type="Proteomes" id="UP000217507"/>
    </source>
</evidence>
<evidence type="ECO:0000256" key="1">
    <source>
        <dbReference type="ARBA" id="ARBA00004245"/>
    </source>
</evidence>
<dbReference type="GO" id="GO:0043531">
    <property type="term" value="F:ADP binding"/>
    <property type="evidence" value="ECO:0007669"/>
    <property type="project" value="InterPro"/>
</dbReference>
<reference evidence="12 13" key="1">
    <citation type="submission" date="2017-06" db="EMBL/GenBank/DDBJ databases">
        <title>Genome sequencing of cyanobaciteial culture collection at National Institute for Environmental Studies (NIES).</title>
        <authorList>
            <person name="Hirose Y."/>
            <person name="Shimura Y."/>
            <person name="Fujisawa T."/>
            <person name="Nakamura Y."/>
            <person name="Kawachi M."/>
        </authorList>
    </citation>
    <scope>NUCLEOTIDE SEQUENCE [LARGE SCALE GENOMIC DNA]</scope>
    <source>
        <strain evidence="12 13">NIES-23</strain>
    </source>
</reference>
<keyword evidence="9" id="KW-0206">Cytoskeleton</keyword>
<keyword evidence="3" id="KW-0963">Cytoplasm</keyword>
<feature type="domain" description="NB-ARC" evidence="11">
    <location>
        <begin position="1"/>
        <end position="138"/>
    </location>
</feature>
<evidence type="ECO:0000256" key="8">
    <source>
        <dbReference type="ARBA" id="ARBA00023175"/>
    </source>
</evidence>
<keyword evidence="5" id="KW-0677">Repeat</keyword>
<organism evidence="12 13">
    <name type="scientific">Trichormus variabilis NIES-23</name>
    <dbReference type="NCBI Taxonomy" id="1973479"/>
    <lineage>
        <taxon>Bacteria</taxon>
        <taxon>Bacillati</taxon>
        <taxon>Cyanobacteriota</taxon>
        <taxon>Cyanophyceae</taxon>
        <taxon>Nostocales</taxon>
        <taxon>Nostocaceae</taxon>
        <taxon>Trichormus</taxon>
    </lineage>
</organism>
<dbReference type="Pfam" id="PF00931">
    <property type="entry name" value="NB-ARC"/>
    <property type="match status" value="1"/>
</dbReference>
<sequence length="919" mass="103296">MGGIGKTELATQYARRYQANYDGVAWFNDRANNLAAGILESFIGLGLEIPQELGGRLLTLKEQIAWCWLQYAESLLPILIIFDDVTDLANLREVIPTDNRFRVLVTTRLRNLEPNFIQDIPLDVLSPEKEPDKALELLKGLLGNTDRRVDNQPVFANAICKSLEYLPLGIELVGAYLRQDPDLFLDVMLEQLQQRKLAEAALQNRETLTSTQLGVKAAFALTWSELDPLAQQLGRFLSLFSPQSILWDLVVWVATSGGEEEDDPSPNLSPTRGEALIPPCPGREGGLGGLGLSAEELNEAKKQLYKRNLLQLVQDSQGYYQIHTLVRWFLQEQLTDAWEMKAVLENTFAWAMINKAQSLPPLPTSKDIERIKDVVPHIEDLGNRVIDDINQAGEEQINSPASVPNDEVIWVFVGVARFYNGQGLYQLAEPWNQECLKVCQAVFPGDHPNMATSLNNLAELYRSQGRYREAEPLFIDALAMTKRLFVGDNFDVALNLNNLAGLYYSQGRYGEAEPLFIDALAMTKRLFVGDHPNVATSLNNLAELYRSQGRYGEAEPLFIDALAMTKRLFVGDHPDVASSLNNLAGLYRSQGRYGEAEPLYIDALAMTKRLFVGDHPDVASSLNNLAELYRSQGRYGEAEPLYIDALAMTKRLFVGDHPDVASSLNNLAGLYRSQDRYGEAEPLYIDALAMTKRLFVGDHPDVASSLNNLAGLYRSQGRYGEAEPLYSEALAMRKRLFVGDHPDVATSLNNLAALYKSQGRYGEAKSLYLEALAMRKRLFVGDHPDMVISLNNLAALYKSQGRYGEAKSLYLEALAMRKRLFVGDHPDMVISLNNLALLYESQSRYGEAEPLYLEALQMCQRVLGVNHPTTVVIRGNLAFLQRQLTPVAIWRRQLGRILQLLLRIFFLPFYWLWRSLNRH</sequence>
<dbReference type="Proteomes" id="UP000217507">
    <property type="component" value="Chromosome"/>
</dbReference>
<dbReference type="Gene3D" id="3.40.50.300">
    <property type="entry name" value="P-loop containing nucleotide triphosphate hydrolases"/>
    <property type="match status" value="1"/>
</dbReference>
<evidence type="ECO:0000256" key="2">
    <source>
        <dbReference type="ARBA" id="ARBA00009622"/>
    </source>
</evidence>
<dbReference type="PANTHER" id="PTHR45783:SF3">
    <property type="entry name" value="KINESIN LIGHT CHAIN"/>
    <property type="match status" value="1"/>
</dbReference>
<dbReference type="InterPro" id="IPR002182">
    <property type="entry name" value="NB-ARC"/>
</dbReference>
<evidence type="ECO:0000256" key="7">
    <source>
        <dbReference type="ARBA" id="ARBA00023054"/>
    </source>
</evidence>
<protein>
    <submittedName>
        <fullName evidence="12">Putative kinesin light chain</fullName>
    </submittedName>
</protein>
<comment type="similarity">
    <text evidence="2">Belongs to the kinesin light chain family.</text>
</comment>